<accession>A0ABR2EJ88</accession>
<organism evidence="1 2">
    <name type="scientific">Hibiscus sabdariffa</name>
    <name type="common">roselle</name>
    <dbReference type="NCBI Taxonomy" id="183260"/>
    <lineage>
        <taxon>Eukaryota</taxon>
        <taxon>Viridiplantae</taxon>
        <taxon>Streptophyta</taxon>
        <taxon>Embryophyta</taxon>
        <taxon>Tracheophyta</taxon>
        <taxon>Spermatophyta</taxon>
        <taxon>Magnoliopsida</taxon>
        <taxon>eudicotyledons</taxon>
        <taxon>Gunneridae</taxon>
        <taxon>Pentapetalae</taxon>
        <taxon>rosids</taxon>
        <taxon>malvids</taxon>
        <taxon>Malvales</taxon>
        <taxon>Malvaceae</taxon>
        <taxon>Malvoideae</taxon>
        <taxon>Hibiscus</taxon>
    </lineage>
</organism>
<name>A0ABR2EJ88_9ROSI</name>
<keyword evidence="2" id="KW-1185">Reference proteome</keyword>
<dbReference type="EMBL" id="JBBPBM010000013">
    <property type="protein sequence ID" value="KAK8562057.1"/>
    <property type="molecule type" value="Genomic_DNA"/>
</dbReference>
<gene>
    <name evidence="1" type="ORF">V6N12_049110</name>
</gene>
<comment type="caution">
    <text evidence="1">The sequence shown here is derived from an EMBL/GenBank/DDBJ whole genome shotgun (WGS) entry which is preliminary data.</text>
</comment>
<sequence length="121" mass="14202">MIEEQYKQLIENEKKQDSFKSLIQDYEEELEKSVVLLVAKLDYNDKKLQSIDEKISDRLQELCSRNAKCDSLLKSKQLEAKEEELHSKDNQLKLVQSSIEGCTKQLRAKEQELNFELHQAT</sequence>
<proteinExistence type="predicted"/>
<evidence type="ECO:0000313" key="1">
    <source>
        <dbReference type="EMBL" id="KAK8562057.1"/>
    </source>
</evidence>
<dbReference type="Proteomes" id="UP001472677">
    <property type="component" value="Unassembled WGS sequence"/>
</dbReference>
<reference evidence="1 2" key="1">
    <citation type="journal article" date="2024" name="G3 (Bethesda)">
        <title>Genome assembly of Hibiscus sabdariffa L. provides insights into metabolisms of medicinal natural products.</title>
        <authorList>
            <person name="Kim T."/>
        </authorList>
    </citation>
    <scope>NUCLEOTIDE SEQUENCE [LARGE SCALE GENOMIC DNA]</scope>
    <source>
        <strain evidence="1">TK-2024</strain>
        <tissue evidence="1">Old leaves</tissue>
    </source>
</reference>
<evidence type="ECO:0000313" key="2">
    <source>
        <dbReference type="Proteomes" id="UP001472677"/>
    </source>
</evidence>
<protein>
    <submittedName>
        <fullName evidence="1">Uncharacterized protein</fullName>
    </submittedName>
</protein>